<organism evidence="2 3">
    <name type="scientific">Oscillatoria acuminata PCC 6304</name>
    <dbReference type="NCBI Taxonomy" id="56110"/>
    <lineage>
        <taxon>Bacteria</taxon>
        <taxon>Bacillati</taxon>
        <taxon>Cyanobacteriota</taxon>
        <taxon>Cyanophyceae</taxon>
        <taxon>Oscillatoriophycideae</taxon>
        <taxon>Oscillatoriales</taxon>
        <taxon>Oscillatoriaceae</taxon>
        <taxon>Oscillatoria</taxon>
    </lineage>
</organism>
<dbReference type="OrthoDB" id="9774608at2"/>
<evidence type="ECO:0000259" key="1">
    <source>
        <dbReference type="Pfam" id="PF05598"/>
    </source>
</evidence>
<proteinExistence type="predicted"/>
<dbReference type="HOGENOM" id="CLU_107169_0_0_3"/>
<dbReference type="InterPro" id="IPR008490">
    <property type="entry name" value="Transposase_InsH_N"/>
</dbReference>
<dbReference type="Proteomes" id="UP000010367">
    <property type="component" value="Chromosome"/>
</dbReference>
<dbReference type="EMBL" id="CP003607">
    <property type="protein sequence ID" value="AFY82177.1"/>
    <property type="molecule type" value="Genomic_DNA"/>
</dbReference>
<dbReference type="RefSeq" id="WP_015148819.1">
    <property type="nucleotide sequence ID" value="NC_019693.1"/>
</dbReference>
<dbReference type="KEGG" id="oac:Oscil6304_2560"/>
<dbReference type="Pfam" id="PF05598">
    <property type="entry name" value="DUF772"/>
    <property type="match status" value="1"/>
</dbReference>
<gene>
    <name evidence="2" type="ORF">Oscil6304_2560</name>
</gene>
<dbReference type="AlphaFoldDB" id="K9TH16"/>
<feature type="domain" description="Transposase InsH N-terminal" evidence="1">
    <location>
        <begin position="21"/>
        <end position="113"/>
    </location>
</feature>
<keyword evidence="3" id="KW-1185">Reference proteome</keyword>
<dbReference type="InParanoid" id="K9TH16"/>
<dbReference type="eggNOG" id="COG3039">
    <property type="taxonomic scope" value="Bacteria"/>
</dbReference>
<evidence type="ECO:0000313" key="3">
    <source>
        <dbReference type="Proteomes" id="UP000010367"/>
    </source>
</evidence>
<protein>
    <submittedName>
        <fullName evidence="2">Transposase domain (DUF772)</fullName>
    </submittedName>
</protein>
<reference evidence="2 3" key="1">
    <citation type="submission" date="2012-06" db="EMBL/GenBank/DDBJ databases">
        <title>Finished chromosome of genome of Oscillatoria acuminata PCC 6304.</title>
        <authorList>
            <consortium name="US DOE Joint Genome Institute"/>
            <person name="Gugger M."/>
            <person name="Coursin T."/>
            <person name="Rippka R."/>
            <person name="Tandeau De Marsac N."/>
            <person name="Huntemann M."/>
            <person name="Wei C.-L."/>
            <person name="Han J."/>
            <person name="Detter J.C."/>
            <person name="Han C."/>
            <person name="Tapia R."/>
            <person name="Davenport K."/>
            <person name="Daligault H."/>
            <person name="Erkkila T."/>
            <person name="Gu W."/>
            <person name="Munk A.C.C."/>
            <person name="Teshima H."/>
            <person name="Xu Y."/>
            <person name="Chain P."/>
            <person name="Chen A."/>
            <person name="Krypides N."/>
            <person name="Mavromatis K."/>
            <person name="Markowitz V."/>
            <person name="Szeto E."/>
            <person name="Ivanova N."/>
            <person name="Mikhailova N."/>
            <person name="Ovchinnikova G."/>
            <person name="Pagani I."/>
            <person name="Pati A."/>
            <person name="Goodwin L."/>
            <person name="Peters L."/>
            <person name="Pitluck S."/>
            <person name="Woyke T."/>
            <person name="Kerfeld C."/>
        </authorList>
    </citation>
    <scope>NUCLEOTIDE SEQUENCE [LARGE SCALE GENOMIC DNA]</scope>
    <source>
        <strain evidence="2 3">PCC 6304</strain>
    </source>
</reference>
<sequence length="160" mass="18806">MTLETQTLWTIPEQTALVVRASFPKGNIYIKMYEELEELYQEEEFKLLCSQCRQFALSPVKLALITLMQWCEKLTDTEVANLLPARLDWKYALGLDLTEFKNIDPKLLTKWRKQLIKKEAEWQLLNKMIARFRDKKLLKNGRVKQMDSTYILSAICSLNG</sequence>
<name>K9TH16_9CYAN</name>
<evidence type="ECO:0000313" key="2">
    <source>
        <dbReference type="EMBL" id="AFY82177.1"/>
    </source>
</evidence>
<accession>K9TH16</accession>
<dbReference type="STRING" id="56110.Oscil6304_2560"/>